<evidence type="ECO:0000313" key="3">
    <source>
        <dbReference type="Proteomes" id="UP001597440"/>
    </source>
</evidence>
<keyword evidence="1" id="KW-0812">Transmembrane</keyword>
<keyword evidence="1" id="KW-1133">Transmembrane helix</keyword>
<reference evidence="3" key="1">
    <citation type="journal article" date="2019" name="Int. J. Syst. Evol. Microbiol.">
        <title>The Global Catalogue of Microorganisms (GCM) 10K type strain sequencing project: providing services to taxonomists for standard genome sequencing and annotation.</title>
        <authorList>
            <consortium name="The Broad Institute Genomics Platform"/>
            <consortium name="The Broad Institute Genome Sequencing Center for Infectious Disease"/>
            <person name="Wu L."/>
            <person name="Ma J."/>
        </authorList>
    </citation>
    <scope>NUCLEOTIDE SEQUENCE [LARGE SCALE GENOMIC DNA]</scope>
    <source>
        <strain evidence="3">KCTC 52298</strain>
    </source>
</reference>
<sequence>MNLSELEEKWEMFTERLEENTKINKKILHEMMTHKPKRRINLLRWESGIRIVISVGLLAFLIVYFNAAIISFQGLTFMLFIILVVGVQYFDTFQLFRILSKIDLSKPVKENKMLFLTYEKNKLRVKKISTLYLCIIIPPLAIYSFCTSRGLLSGSWLEFIISVVLVAGGGILFSRFRNRLVQDQLRKLKEEIADFE</sequence>
<protein>
    <submittedName>
        <fullName evidence="2">Uncharacterized protein</fullName>
    </submittedName>
</protein>
<keyword evidence="3" id="KW-1185">Reference proteome</keyword>
<evidence type="ECO:0000313" key="2">
    <source>
        <dbReference type="EMBL" id="MFD2554816.1"/>
    </source>
</evidence>
<feature type="transmembrane region" description="Helical" evidence="1">
    <location>
        <begin position="75"/>
        <end position="96"/>
    </location>
</feature>
<feature type="transmembrane region" description="Helical" evidence="1">
    <location>
        <begin position="130"/>
        <end position="150"/>
    </location>
</feature>
<comment type="caution">
    <text evidence="2">The sequence shown here is derived from an EMBL/GenBank/DDBJ whole genome shotgun (WGS) entry which is preliminary data.</text>
</comment>
<organism evidence="2 3">
    <name type="scientific">Sphingobacterium tabacisoli</name>
    <dbReference type="NCBI Taxonomy" id="2044855"/>
    <lineage>
        <taxon>Bacteria</taxon>
        <taxon>Pseudomonadati</taxon>
        <taxon>Bacteroidota</taxon>
        <taxon>Sphingobacteriia</taxon>
        <taxon>Sphingobacteriales</taxon>
        <taxon>Sphingobacteriaceae</taxon>
        <taxon>Sphingobacterium</taxon>
    </lineage>
</organism>
<proteinExistence type="predicted"/>
<accession>A0ABW5L0V7</accession>
<dbReference type="Proteomes" id="UP001597440">
    <property type="component" value="Unassembled WGS sequence"/>
</dbReference>
<name>A0ABW5L0V7_9SPHI</name>
<keyword evidence="1" id="KW-0472">Membrane</keyword>
<dbReference type="RefSeq" id="WP_210353205.1">
    <property type="nucleotide sequence ID" value="NZ_JAEQMU010000001.1"/>
</dbReference>
<feature type="transmembrane region" description="Helical" evidence="1">
    <location>
        <begin position="47"/>
        <end position="69"/>
    </location>
</feature>
<feature type="transmembrane region" description="Helical" evidence="1">
    <location>
        <begin position="156"/>
        <end position="176"/>
    </location>
</feature>
<evidence type="ECO:0000256" key="1">
    <source>
        <dbReference type="SAM" id="Phobius"/>
    </source>
</evidence>
<gene>
    <name evidence="2" type="ORF">ACFSQW_10470</name>
</gene>
<dbReference type="EMBL" id="JBHULD010000014">
    <property type="protein sequence ID" value="MFD2554816.1"/>
    <property type="molecule type" value="Genomic_DNA"/>
</dbReference>